<dbReference type="Proteomes" id="UP001201980">
    <property type="component" value="Unassembled WGS sequence"/>
</dbReference>
<feature type="compositionally biased region" description="Polar residues" evidence="1">
    <location>
        <begin position="27"/>
        <end position="37"/>
    </location>
</feature>
<accession>A0AAD5RL46</accession>
<dbReference type="AlphaFoldDB" id="A0AAD5RL46"/>
<organism evidence="2 3">
    <name type="scientific">Zalerion maritima</name>
    <dbReference type="NCBI Taxonomy" id="339359"/>
    <lineage>
        <taxon>Eukaryota</taxon>
        <taxon>Fungi</taxon>
        <taxon>Dikarya</taxon>
        <taxon>Ascomycota</taxon>
        <taxon>Pezizomycotina</taxon>
        <taxon>Sordariomycetes</taxon>
        <taxon>Lulworthiomycetidae</taxon>
        <taxon>Lulworthiales</taxon>
        <taxon>Lulworthiaceae</taxon>
        <taxon>Zalerion</taxon>
    </lineage>
</organism>
<reference evidence="2" key="1">
    <citation type="submission" date="2022-07" db="EMBL/GenBank/DDBJ databases">
        <title>Draft genome sequence of Zalerion maritima ATCC 34329, a (micro)plastics degrading marine fungus.</title>
        <authorList>
            <person name="Paco A."/>
            <person name="Goncalves M.F.M."/>
            <person name="Rocha-Santos T.A.P."/>
            <person name="Alves A."/>
        </authorList>
    </citation>
    <scope>NUCLEOTIDE SEQUENCE</scope>
    <source>
        <strain evidence="2">ATCC 34329</strain>
    </source>
</reference>
<comment type="caution">
    <text evidence="2">The sequence shown here is derived from an EMBL/GenBank/DDBJ whole genome shotgun (WGS) entry which is preliminary data.</text>
</comment>
<gene>
    <name evidence="2" type="ORF">MKZ38_004789</name>
</gene>
<evidence type="ECO:0000256" key="1">
    <source>
        <dbReference type="SAM" id="MobiDB-lite"/>
    </source>
</evidence>
<evidence type="ECO:0000313" key="2">
    <source>
        <dbReference type="EMBL" id="KAJ2897326.1"/>
    </source>
</evidence>
<feature type="compositionally biased region" description="Polar residues" evidence="1">
    <location>
        <begin position="55"/>
        <end position="65"/>
    </location>
</feature>
<keyword evidence="3" id="KW-1185">Reference proteome</keyword>
<protein>
    <submittedName>
        <fullName evidence="2">Uncharacterized protein</fullName>
    </submittedName>
</protein>
<evidence type="ECO:0000313" key="3">
    <source>
        <dbReference type="Proteomes" id="UP001201980"/>
    </source>
</evidence>
<dbReference type="EMBL" id="JAKWBI020000281">
    <property type="protein sequence ID" value="KAJ2897326.1"/>
    <property type="molecule type" value="Genomic_DNA"/>
</dbReference>
<sequence>MVPPSSLGSSPADELDVIKQALFSVATRSEATTTSSPDAHPNVGQLPPHQDQHQHGSMYSSTSHLVSGMDTMSPLAPSRQGMWTTDSLLAPGHATTAASDSPQHHQRANGAWYLGRHREANSMTDKSWLPVDRPCRGCVGQSGGDRGGGMAMNQHAHQEIQLGDPGSSEHGSTRGRRRLERSEGTGSIAPRSDVSTRAALGEAATAVSSNSRGSRVSR</sequence>
<feature type="compositionally biased region" description="Low complexity" evidence="1">
    <location>
        <begin position="207"/>
        <end position="218"/>
    </location>
</feature>
<proteinExistence type="predicted"/>
<feature type="region of interest" description="Disordered" evidence="1">
    <location>
        <begin position="159"/>
        <end position="218"/>
    </location>
</feature>
<name>A0AAD5RL46_9PEZI</name>
<feature type="region of interest" description="Disordered" evidence="1">
    <location>
        <begin position="27"/>
        <end position="83"/>
    </location>
</feature>